<keyword evidence="5 7" id="KW-0808">Transferase</keyword>
<dbReference type="Proteomes" id="UP000236454">
    <property type="component" value="Unassembled WGS sequence"/>
</dbReference>
<dbReference type="CDD" id="cd09209">
    <property type="entry name" value="Lumazine_synthase-I"/>
    <property type="match status" value="1"/>
</dbReference>
<dbReference type="GO" id="GO:0009231">
    <property type="term" value="P:riboflavin biosynthetic process"/>
    <property type="evidence" value="ECO:0007669"/>
    <property type="project" value="UniProtKB-UniRule"/>
</dbReference>
<protein>
    <recommendedName>
        <fullName evidence="3 7">6,7-dimethyl-8-ribityllumazine synthase</fullName>
        <shortName evidence="7">DMRL synthase</shortName>
        <shortName evidence="7">LS</shortName>
        <shortName evidence="7">Lumazine synthase</shortName>
        <ecNumber evidence="3 7">2.5.1.78</ecNumber>
    </recommendedName>
</protein>
<name>A0A1I6XXP5_9FLAO</name>
<dbReference type="InterPro" id="IPR034964">
    <property type="entry name" value="LS"/>
</dbReference>
<comment type="function">
    <text evidence="7">Catalyzes the formation of 6,7-dimethyl-8-ribityllumazine by condensation of 5-amino-6-(D-ribitylamino)uracil with 3,4-dihydroxy-2-butanone 4-phosphate. This is the penultimate step in the biosynthesis of riboflavin.</text>
</comment>
<feature type="binding site" evidence="7">
    <location>
        <position position="136"/>
    </location>
    <ligand>
        <name>(2S)-2-hydroxy-3-oxobutyl phosphate</name>
        <dbReference type="ChEBI" id="CHEBI:58830"/>
    </ligand>
</feature>
<keyword evidence="9" id="KW-1185">Reference proteome</keyword>
<dbReference type="EC" id="2.5.1.78" evidence="3 7"/>
<evidence type="ECO:0000313" key="9">
    <source>
        <dbReference type="Proteomes" id="UP000236454"/>
    </source>
</evidence>
<feature type="binding site" evidence="7">
    <location>
        <begin position="65"/>
        <end position="67"/>
    </location>
    <ligand>
        <name>5-amino-6-(D-ribitylamino)uracil</name>
        <dbReference type="ChEBI" id="CHEBI:15934"/>
    </ligand>
</feature>
<dbReference type="GO" id="GO:0005829">
    <property type="term" value="C:cytosol"/>
    <property type="evidence" value="ECO:0007669"/>
    <property type="project" value="TreeGrafter"/>
</dbReference>
<dbReference type="RefSeq" id="WP_090246016.1">
    <property type="nucleotide sequence ID" value="NZ_FPAS01000001.1"/>
</dbReference>
<dbReference type="GO" id="GO:0000906">
    <property type="term" value="F:6,7-dimethyl-8-ribityllumazine synthase activity"/>
    <property type="evidence" value="ECO:0007669"/>
    <property type="project" value="UniProtKB-UniRule"/>
</dbReference>
<dbReference type="GO" id="GO:0009349">
    <property type="term" value="C:riboflavin synthase complex"/>
    <property type="evidence" value="ECO:0007669"/>
    <property type="project" value="UniProtKB-UniRule"/>
</dbReference>
<dbReference type="PANTHER" id="PTHR21058">
    <property type="entry name" value="6,7-DIMETHYL-8-RIBITYLLUMAZINE SYNTHASE DMRL SYNTHASE LUMAZINE SYNTHASE"/>
    <property type="match status" value="1"/>
</dbReference>
<feature type="active site" description="Proton donor" evidence="7">
    <location>
        <position position="97"/>
    </location>
</feature>
<gene>
    <name evidence="7" type="primary">ribH</name>
    <name evidence="8" type="ORF">SAMN05216474_0527</name>
</gene>
<evidence type="ECO:0000256" key="4">
    <source>
        <dbReference type="ARBA" id="ARBA00022619"/>
    </source>
</evidence>
<dbReference type="InterPro" id="IPR036467">
    <property type="entry name" value="LS/RS_sf"/>
</dbReference>
<comment type="catalytic activity">
    <reaction evidence="6 7">
        <text>(2S)-2-hydroxy-3-oxobutyl phosphate + 5-amino-6-(D-ribitylamino)uracil = 6,7-dimethyl-8-(1-D-ribityl)lumazine + phosphate + 2 H2O + H(+)</text>
        <dbReference type="Rhea" id="RHEA:26152"/>
        <dbReference type="ChEBI" id="CHEBI:15377"/>
        <dbReference type="ChEBI" id="CHEBI:15378"/>
        <dbReference type="ChEBI" id="CHEBI:15934"/>
        <dbReference type="ChEBI" id="CHEBI:43474"/>
        <dbReference type="ChEBI" id="CHEBI:58201"/>
        <dbReference type="ChEBI" id="CHEBI:58830"/>
        <dbReference type="EC" id="2.5.1.78"/>
    </reaction>
</comment>
<dbReference type="Pfam" id="PF00885">
    <property type="entry name" value="DMRL_synthase"/>
    <property type="match status" value="1"/>
</dbReference>
<evidence type="ECO:0000256" key="3">
    <source>
        <dbReference type="ARBA" id="ARBA00012664"/>
    </source>
</evidence>
<feature type="binding site" evidence="7">
    <location>
        <begin position="94"/>
        <end position="95"/>
    </location>
    <ligand>
        <name>(2S)-2-hydroxy-3-oxobutyl phosphate</name>
        <dbReference type="ChEBI" id="CHEBI:58830"/>
    </ligand>
</feature>
<reference evidence="8 9" key="1">
    <citation type="submission" date="2016-10" db="EMBL/GenBank/DDBJ databases">
        <authorList>
            <person name="de Groot N.N."/>
        </authorList>
    </citation>
    <scope>NUCLEOTIDE SEQUENCE [LARGE SCALE GENOMIC DNA]</scope>
    <source>
        <strain evidence="8 9">CGMCC 1.7005</strain>
    </source>
</reference>
<dbReference type="InterPro" id="IPR002180">
    <property type="entry name" value="LS/RS"/>
</dbReference>
<evidence type="ECO:0000256" key="7">
    <source>
        <dbReference type="HAMAP-Rule" id="MF_00178"/>
    </source>
</evidence>
<evidence type="ECO:0000256" key="2">
    <source>
        <dbReference type="ARBA" id="ARBA00007424"/>
    </source>
</evidence>
<sequence length="163" mass="17936">MATENRNLSEYNQEYVPNGADFKIGIVVSEWNENITLNLLKGAKEALLENGVKEENIIVRFAPGTFELPLAAQYMYEYTDVDGVVAIGSVIQGETRHFDFVCEGATLGLKDVGLKYNKPTVLCVLTDNTLQQAIDRSGGKHGNKGIECAIACMKMVGLKKNFE</sequence>
<dbReference type="UniPathway" id="UPA00275">
    <property type="reaction ID" value="UER00404"/>
</dbReference>
<accession>A0A1I6XXP5</accession>
<evidence type="ECO:0000313" key="8">
    <source>
        <dbReference type="EMBL" id="SFT43128.1"/>
    </source>
</evidence>
<evidence type="ECO:0000256" key="1">
    <source>
        <dbReference type="ARBA" id="ARBA00004917"/>
    </source>
</evidence>
<dbReference type="AlphaFoldDB" id="A0A1I6XXP5"/>
<evidence type="ECO:0000256" key="6">
    <source>
        <dbReference type="ARBA" id="ARBA00048785"/>
    </source>
</evidence>
<dbReference type="STRING" id="477690.SAMN05216474_0527"/>
<feature type="binding site" evidence="7">
    <location>
        <position position="31"/>
    </location>
    <ligand>
        <name>5-amino-6-(D-ribitylamino)uracil</name>
        <dbReference type="ChEBI" id="CHEBI:15934"/>
    </ligand>
</feature>
<dbReference type="NCBIfam" id="TIGR00114">
    <property type="entry name" value="lumazine-synth"/>
    <property type="match status" value="1"/>
</dbReference>
<keyword evidence="4 7" id="KW-0686">Riboflavin biosynthesis</keyword>
<feature type="binding site" evidence="7">
    <location>
        <begin position="89"/>
        <end position="91"/>
    </location>
    <ligand>
        <name>5-amino-6-(D-ribitylamino)uracil</name>
        <dbReference type="ChEBI" id="CHEBI:15934"/>
    </ligand>
</feature>
<comment type="similarity">
    <text evidence="2 7">Belongs to the DMRL synthase family.</text>
</comment>
<dbReference type="SUPFAM" id="SSF52121">
    <property type="entry name" value="Lumazine synthase"/>
    <property type="match status" value="1"/>
</dbReference>
<dbReference type="EMBL" id="FPAS01000001">
    <property type="protein sequence ID" value="SFT43128.1"/>
    <property type="molecule type" value="Genomic_DNA"/>
</dbReference>
<dbReference type="PANTHER" id="PTHR21058:SF0">
    <property type="entry name" value="6,7-DIMETHYL-8-RIBITYLLUMAZINE SYNTHASE"/>
    <property type="match status" value="1"/>
</dbReference>
<organism evidence="8 9">
    <name type="scientific">Lishizhenia tianjinensis</name>
    <dbReference type="NCBI Taxonomy" id="477690"/>
    <lineage>
        <taxon>Bacteria</taxon>
        <taxon>Pseudomonadati</taxon>
        <taxon>Bacteroidota</taxon>
        <taxon>Flavobacteriia</taxon>
        <taxon>Flavobacteriales</taxon>
        <taxon>Crocinitomicaceae</taxon>
        <taxon>Lishizhenia</taxon>
    </lineage>
</organism>
<dbReference type="Gene3D" id="3.40.50.960">
    <property type="entry name" value="Lumazine/riboflavin synthase"/>
    <property type="match status" value="1"/>
</dbReference>
<comment type="pathway">
    <text evidence="1 7">Cofactor biosynthesis; riboflavin biosynthesis; riboflavin from 2-hydroxy-3-oxobutyl phosphate and 5-amino-6-(D-ribitylamino)uracil: step 1/2.</text>
</comment>
<dbReference type="HAMAP" id="MF_00178">
    <property type="entry name" value="Lumazine_synth"/>
    <property type="match status" value="1"/>
</dbReference>
<dbReference type="OrthoDB" id="9809709at2"/>
<feature type="binding site" evidence="7">
    <location>
        <position position="122"/>
    </location>
    <ligand>
        <name>5-amino-6-(D-ribitylamino)uracil</name>
        <dbReference type="ChEBI" id="CHEBI:15934"/>
    </ligand>
</feature>
<proteinExistence type="inferred from homology"/>
<evidence type="ECO:0000256" key="5">
    <source>
        <dbReference type="ARBA" id="ARBA00022679"/>
    </source>
</evidence>